<accession>A0A1H5UGV7</accession>
<keyword evidence="2" id="KW-0489">Methyltransferase</keyword>
<dbReference type="PANTHER" id="PTHR43667:SF1">
    <property type="entry name" value="CYCLOPROPANE-FATTY-ACYL-PHOSPHOLIPID SYNTHASE"/>
    <property type="match status" value="1"/>
</dbReference>
<dbReference type="Pfam" id="PF02353">
    <property type="entry name" value="CMAS"/>
    <property type="match status" value="1"/>
</dbReference>
<evidence type="ECO:0000256" key="3">
    <source>
        <dbReference type="ARBA" id="ARBA00022679"/>
    </source>
</evidence>
<dbReference type="RefSeq" id="WP_103923886.1">
    <property type="nucleotide sequence ID" value="NZ_FNVR01000004.1"/>
</dbReference>
<proteinExistence type="inferred from homology"/>
<evidence type="ECO:0000313" key="7">
    <source>
        <dbReference type="Proteomes" id="UP000236736"/>
    </source>
</evidence>
<protein>
    <submittedName>
        <fullName evidence="6">Cyclopropane-fatty-acyl-phospholipid synthase</fullName>
    </submittedName>
</protein>
<keyword evidence="4" id="KW-0949">S-adenosyl-L-methionine</keyword>
<dbReference type="AlphaFoldDB" id="A0A1H5UGV7"/>
<dbReference type="PANTHER" id="PTHR43667">
    <property type="entry name" value="CYCLOPROPANE-FATTY-ACYL-PHOSPHOLIPID SYNTHASE"/>
    <property type="match status" value="1"/>
</dbReference>
<dbReference type="GO" id="GO:0008168">
    <property type="term" value="F:methyltransferase activity"/>
    <property type="evidence" value="ECO:0007669"/>
    <property type="project" value="UniProtKB-KW"/>
</dbReference>
<evidence type="ECO:0000256" key="4">
    <source>
        <dbReference type="ARBA" id="ARBA00022691"/>
    </source>
</evidence>
<dbReference type="STRING" id="1120964.GCA_001313265_07590"/>
<comment type="similarity">
    <text evidence="1">Belongs to the CFA/CMAS family.</text>
</comment>
<dbReference type="Gene3D" id="3.40.50.150">
    <property type="entry name" value="Vaccinia Virus protein VP39"/>
    <property type="match status" value="1"/>
</dbReference>
<keyword evidence="5" id="KW-0443">Lipid metabolism</keyword>
<dbReference type="InterPro" id="IPR003333">
    <property type="entry name" value="CMAS"/>
</dbReference>
<sequence>MNRNKEFIKRLCDQAGITINGSNPFDIQIHDENFFNRVTLGGSLALGESYMEGVWDCKALDQFIAKLLDADLETKVQTPLSFKLKIFFQRFFNAQSRDKSKKLVSKHYDIGNDLYQKMLDPYMQYTCGYWKNVNSLEEAQIQKMDLICRKLKLEPGMTLLDIGCGWGGFSAYAARNYQVKVLGITLSKEQQKLAKMRNEGLPVEIKLQDYRDVVGQFDRVVSVGMIEHVGYRNYGKYMDRVDRLLKPDGITLIHTIGSNKTNFSTDPWIEKYIFPNSLIPSMAQLSIAMEPYFVLQDVHNFGPHYDKTLMAWLENFRKSWPDLESNYGTKFYRMWEYFLNTSAASFRIRKNNLWQIVMTKRSLPGEYIAVR</sequence>
<organism evidence="6 7">
    <name type="scientific">Algoriphagus boritolerans DSM 17298 = JCM 18970</name>
    <dbReference type="NCBI Taxonomy" id="1120964"/>
    <lineage>
        <taxon>Bacteria</taxon>
        <taxon>Pseudomonadati</taxon>
        <taxon>Bacteroidota</taxon>
        <taxon>Cytophagia</taxon>
        <taxon>Cytophagales</taxon>
        <taxon>Cyclobacteriaceae</taxon>
        <taxon>Algoriphagus</taxon>
    </lineage>
</organism>
<dbReference type="GO" id="GO:0008610">
    <property type="term" value="P:lipid biosynthetic process"/>
    <property type="evidence" value="ECO:0007669"/>
    <property type="project" value="InterPro"/>
</dbReference>
<dbReference type="SUPFAM" id="SSF53335">
    <property type="entry name" value="S-adenosyl-L-methionine-dependent methyltransferases"/>
    <property type="match status" value="1"/>
</dbReference>
<keyword evidence="7" id="KW-1185">Reference proteome</keyword>
<evidence type="ECO:0000256" key="2">
    <source>
        <dbReference type="ARBA" id="ARBA00022603"/>
    </source>
</evidence>
<evidence type="ECO:0000256" key="5">
    <source>
        <dbReference type="ARBA" id="ARBA00023098"/>
    </source>
</evidence>
<evidence type="ECO:0000256" key="1">
    <source>
        <dbReference type="ARBA" id="ARBA00010815"/>
    </source>
</evidence>
<dbReference type="CDD" id="cd02440">
    <property type="entry name" value="AdoMet_MTases"/>
    <property type="match status" value="1"/>
</dbReference>
<dbReference type="InterPro" id="IPR029063">
    <property type="entry name" value="SAM-dependent_MTases_sf"/>
</dbReference>
<dbReference type="Proteomes" id="UP000236736">
    <property type="component" value="Unassembled WGS sequence"/>
</dbReference>
<name>A0A1H5UGV7_9BACT</name>
<keyword evidence="3" id="KW-0808">Transferase</keyword>
<dbReference type="GO" id="GO:0032259">
    <property type="term" value="P:methylation"/>
    <property type="evidence" value="ECO:0007669"/>
    <property type="project" value="UniProtKB-KW"/>
</dbReference>
<dbReference type="EMBL" id="FNVR01000004">
    <property type="protein sequence ID" value="SEF73507.1"/>
    <property type="molecule type" value="Genomic_DNA"/>
</dbReference>
<reference evidence="7" key="1">
    <citation type="submission" date="2016-10" db="EMBL/GenBank/DDBJ databases">
        <authorList>
            <person name="Varghese N."/>
            <person name="Submissions S."/>
        </authorList>
    </citation>
    <scope>NUCLEOTIDE SEQUENCE [LARGE SCALE GENOMIC DNA]</scope>
    <source>
        <strain evidence="7">DSM 17298</strain>
    </source>
</reference>
<dbReference type="InterPro" id="IPR050723">
    <property type="entry name" value="CFA/CMAS"/>
</dbReference>
<evidence type="ECO:0000313" key="6">
    <source>
        <dbReference type="EMBL" id="SEF73507.1"/>
    </source>
</evidence>
<dbReference type="PIRSF" id="PIRSF003085">
    <property type="entry name" value="CMAS"/>
    <property type="match status" value="1"/>
</dbReference>
<gene>
    <name evidence="6" type="ORF">SAMN03080598_01222</name>
</gene>
<dbReference type="NCBIfam" id="NF008686">
    <property type="entry name" value="PRK11705.1"/>
    <property type="match status" value="1"/>
</dbReference>
<dbReference type="OrthoDB" id="9782855at2"/>